<accession>A0A8J2L9K0</accession>
<sequence>MSQCGLPPDLQTPQQYKTDSTNMVGEAQIVRLEAGSRSSVPRKLALNTEILRKVAFDANDYPLAVIAIAGPSQSDNSFMLTCVVRYLQALERAGDRNVGDWMHKNKPDIITKDEGFEFRNRVDQTAEGIWMWTRPFIIKRFETESPIAVVVMATQGCFDPRTNEQDQFSIIGLSLLLSSCFIYNDTRLINENTVSTLTQFMHYGQVASQPFEGKAFQRLLFLIRNCNASGFNHGAVFGSIYLEITLFKRVITNEL</sequence>
<feature type="region of interest" description="Disordered" evidence="1">
    <location>
        <begin position="1"/>
        <end position="21"/>
    </location>
</feature>
<dbReference type="GO" id="GO:0003924">
    <property type="term" value="F:GTPase activity"/>
    <property type="evidence" value="ECO:0007669"/>
    <property type="project" value="InterPro"/>
</dbReference>
<dbReference type="GO" id="GO:0005525">
    <property type="term" value="F:GTP binding"/>
    <property type="evidence" value="ECO:0007669"/>
    <property type="project" value="InterPro"/>
</dbReference>
<feature type="domain" description="Guanylate-binding protein N-terminal" evidence="2">
    <location>
        <begin position="43"/>
        <end position="226"/>
    </location>
</feature>
<dbReference type="AlphaFoldDB" id="A0A8J2L9K0"/>
<evidence type="ECO:0000313" key="4">
    <source>
        <dbReference type="Proteomes" id="UP000708208"/>
    </source>
</evidence>
<protein>
    <recommendedName>
        <fullName evidence="2">Guanylate-binding protein N-terminal domain-containing protein</fullName>
    </recommendedName>
</protein>
<name>A0A8J2L9K0_9HEXA</name>
<keyword evidence="4" id="KW-1185">Reference proteome</keyword>
<dbReference type="PANTHER" id="PTHR10751">
    <property type="entry name" value="GUANYLATE BINDING PROTEIN"/>
    <property type="match status" value="1"/>
</dbReference>
<evidence type="ECO:0000256" key="1">
    <source>
        <dbReference type="SAM" id="MobiDB-lite"/>
    </source>
</evidence>
<reference evidence="3" key="1">
    <citation type="submission" date="2021-06" db="EMBL/GenBank/DDBJ databases">
        <authorList>
            <person name="Hodson N. C."/>
            <person name="Mongue J. A."/>
            <person name="Jaron S. K."/>
        </authorList>
    </citation>
    <scope>NUCLEOTIDE SEQUENCE</scope>
</reference>
<proteinExistence type="predicted"/>
<dbReference type="Proteomes" id="UP000708208">
    <property type="component" value="Unassembled WGS sequence"/>
</dbReference>
<dbReference type="EMBL" id="CAJVCH010421739">
    <property type="protein sequence ID" value="CAG7818464.1"/>
    <property type="molecule type" value="Genomic_DNA"/>
</dbReference>
<dbReference type="InterPro" id="IPR015894">
    <property type="entry name" value="Guanylate-bd_N"/>
</dbReference>
<organism evidence="3 4">
    <name type="scientific">Allacma fusca</name>
    <dbReference type="NCBI Taxonomy" id="39272"/>
    <lineage>
        <taxon>Eukaryota</taxon>
        <taxon>Metazoa</taxon>
        <taxon>Ecdysozoa</taxon>
        <taxon>Arthropoda</taxon>
        <taxon>Hexapoda</taxon>
        <taxon>Collembola</taxon>
        <taxon>Symphypleona</taxon>
        <taxon>Sminthuridae</taxon>
        <taxon>Allacma</taxon>
    </lineage>
</organism>
<evidence type="ECO:0000313" key="3">
    <source>
        <dbReference type="EMBL" id="CAG7818464.1"/>
    </source>
</evidence>
<dbReference type="OrthoDB" id="7788754at2759"/>
<dbReference type="Pfam" id="PF02263">
    <property type="entry name" value="GBP"/>
    <property type="match status" value="1"/>
</dbReference>
<comment type="caution">
    <text evidence="3">The sequence shown here is derived from an EMBL/GenBank/DDBJ whole genome shotgun (WGS) entry which is preliminary data.</text>
</comment>
<evidence type="ECO:0000259" key="2">
    <source>
        <dbReference type="Pfam" id="PF02263"/>
    </source>
</evidence>
<feature type="compositionally biased region" description="Polar residues" evidence="1">
    <location>
        <begin position="11"/>
        <end position="21"/>
    </location>
</feature>
<gene>
    <name evidence="3" type="ORF">AFUS01_LOCUS28969</name>
</gene>